<reference evidence="1 2" key="1">
    <citation type="journal article" date="2021" name="Int. J. Syst. Evol. Microbiol.">
        <title>Novosphingobium decolorationis sp. nov., an aniline blue-decolourizing bacterium isolated from East Pacific sediment.</title>
        <authorList>
            <person name="Chen X."/>
            <person name="Dong B."/>
            <person name="Chen T."/>
            <person name="Ren N."/>
            <person name="Wang J."/>
            <person name="Xu Y."/>
            <person name="Yang J."/>
            <person name="Zhu S."/>
            <person name="Chen J."/>
        </authorList>
    </citation>
    <scope>NUCLEOTIDE SEQUENCE [LARGE SCALE GENOMIC DNA]</scope>
    <source>
        <strain evidence="1 2">502str22</strain>
    </source>
</reference>
<dbReference type="RefSeq" id="WP_213500750.1">
    <property type="nucleotide sequence ID" value="NZ_CP054856.1"/>
</dbReference>
<name>A0ABX8E813_9SPHN</name>
<evidence type="ECO:0000313" key="1">
    <source>
        <dbReference type="EMBL" id="QVM85075.1"/>
    </source>
</evidence>
<evidence type="ECO:0000313" key="2">
    <source>
        <dbReference type="Proteomes" id="UP000677126"/>
    </source>
</evidence>
<evidence type="ECO:0008006" key="3">
    <source>
        <dbReference type="Google" id="ProtNLM"/>
    </source>
</evidence>
<accession>A0ABX8E813</accession>
<organism evidence="1 2">
    <name type="scientific">Novosphingobium decolorationis</name>
    <dbReference type="NCBI Taxonomy" id="2698673"/>
    <lineage>
        <taxon>Bacteria</taxon>
        <taxon>Pseudomonadati</taxon>
        <taxon>Pseudomonadota</taxon>
        <taxon>Alphaproteobacteria</taxon>
        <taxon>Sphingomonadales</taxon>
        <taxon>Sphingomonadaceae</taxon>
        <taxon>Novosphingobium</taxon>
    </lineage>
</organism>
<keyword evidence="2" id="KW-1185">Reference proteome</keyword>
<gene>
    <name evidence="1" type="ORF">HT578_16460</name>
</gene>
<sequence>MVKLQEYFRHKVSQAGYDLLAVFSRFEYAMKKGGYRRQNSADAAWRAFAADLPADFFERMKAAPEAAIYFTSPPDHLVPDTGGGVRWSGKPDTPADAGGLFDSIKTARNNLFHGDKSHSNQRDTDLMVAALFVLNAAFDAAESDRRFDAFIAEMEYGL</sequence>
<protein>
    <recommendedName>
        <fullName evidence="3">ApeA N-terminal domain-containing protein</fullName>
    </recommendedName>
</protein>
<dbReference type="EMBL" id="CP054856">
    <property type="protein sequence ID" value="QVM85075.1"/>
    <property type="molecule type" value="Genomic_DNA"/>
</dbReference>
<dbReference type="Proteomes" id="UP000677126">
    <property type="component" value="Chromosome"/>
</dbReference>
<proteinExistence type="predicted"/>